<keyword evidence="1" id="KW-0812">Transmembrane</keyword>
<comment type="caution">
    <text evidence="2">The sequence shown here is derived from an EMBL/GenBank/DDBJ whole genome shotgun (WGS) entry which is preliminary data.</text>
</comment>
<evidence type="ECO:0000256" key="1">
    <source>
        <dbReference type="SAM" id="Phobius"/>
    </source>
</evidence>
<organism evidence="2 3">
    <name type="scientific">Glutamicibacter soli</name>
    <dbReference type="NCBI Taxonomy" id="453836"/>
    <lineage>
        <taxon>Bacteria</taxon>
        <taxon>Bacillati</taxon>
        <taxon>Actinomycetota</taxon>
        <taxon>Actinomycetes</taxon>
        <taxon>Micrococcales</taxon>
        <taxon>Micrococcaceae</taxon>
        <taxon>Glutamicibacter</taxon>
    </lineage>
</organism>
<accession>A0A6L9G842</accession>
<dbReference type="EMBL" id="WYDN01000078">
    <property type="protein sequence ID" value="NAZ17971.1"/>
    <property type="molecule type" value="Genomic_DNA"/>
</dbReference>
<feature type="transmembrane region" description="Helical" evidence="1">
    <location>
        <begin position="6"/>
        <end position="25"/>
    </location>
</feature>
<keyword evidence="1" id="KW-1133">Transmembrane helix</keyword>
<name>A0A6L9G842_9MICC</name>
<evidence type="ECO:0000313" key="3">
    <source>
        <dbReference type="Proteomes" id="UP000477543"/>
    </source>
</evidence>
<protein>
    <submittedName>
        <fullName evidence="2">Amino acid ABC transporter permease</fullName>
    </submittedName>
</protein>
<reference evidence="2 3" key="1">
    <citation type="submission" date="2020-01" db="EMBL/GenBank/DDBJ databases">
        <title>Glutamicibacter soli M275.</title>
        <authorList>
            <person name="Meng X."/>
        </authorList>
    </citation>
    <scope>NUCLEOTIDE SEQUENCE [LARGE SCALE GENOMIC DNA]</scope>
    <source>
        <strain evidence="2 3">M275</strain>
    </source>
</reference>
<proteinExistence type="predicted"/>
<gene>
    <name evidence="2" type="ORF">GT020_18250</name>
</gene>
<feature type="non-terminal residue" evidence="2">
    <location>
        <position position="1"/>
    </location>
</feature>
<dbReference type="AlphaFoldDB" id="A0A6L9G842"/>
<sequence length="34" mass="3959">IETFTVVALIYLAISFPVSQFVGWLERRRGYAVR</sequence>
<dbReference type="Proteomes" id="UP000477543">
    <property type="component" value="Unassembled WGS sequence"/>
</dbReference>
<evidence type="ECO:0000313" key="2">
    <source>
        <dbReference type="EMBL" id="NAZ17971.1"/>
    </source>
</evidence>
<keyword evidence="1" id="KW-0472">Membrane</keyword>